<dbReference type="SUPFAM" id="SSF55031">
    <property type="entry name" value="Bacterial exopeptidase dimerisation domain"/>
    <property type="match status" value="1"/>
</dbReference>
<feature type="domain" description="Peptidase M20 dimerisation" evidence="2">
    <location>
        <begin position="179"/>
        <end position="270"/>
    </location>
</feature>
<accession>A0A381SKG0</accession>
<dbReference type="InterPro" id="IPR017439">
    <property type="entry name" value="Amidohydrolase"/>
</dbReference>
<dbReference type="PIRSF" id="PIRSF005962">
    <property type="entry name" value="Pept_M20D_amidohydro"/>
    <property type="match status" value="1"/>
</dbReference>
<dbReference type="SUPFAM" id="SSF53187">
    <property type="entry name" value="Zn-dependent exopeptidases"/>
    <property type="match status" value="1"/>
</dbReference>
<dbReference type="InterPro" id="IPR036264">
    <property type="entry name" value="Bact_exopeptidase_dim_dom"/>
</dbReference>
<dbReference type="InterPro" id="IPR011650">
    <property type="entry name" value="Peptidase_M20_dimer"/>
</dbReference>
<reference evidence="3" key="1">
    <citation type="submission" date="2018-05" db="EMBL/GenBank/DDBJ databases">
        <authorList>
            <person name="Lanie J.A."/>
            <person name="Ng W.-L."/>
            <person name="Kazmierczak K.M."/>
            <person name="Andrzejewski T.M."/>
            <person name="Davidsen T.M."/>
            <person name="Wayne K.J."/>
            <person name="Tettelin H."/>
            <person name="Glass J.I."/>
            <person name="Rusch D."/>
            <person name="Podicherti R."/>
            <person name="Tsui H.-C.T."/>
            <person name="Winkler M.E."/>
        </authorList>
    </citation>
    <scope>NUCLEOTIDE SEQUENCE</scope>
</reference>
<dbReference type="EMBL" id="UINC01003167">
    <property type="protein sequence ID" value="SVA03924.1"/>
    <property type="molecule type" value="Genomic_DNA"/>
</dbReference>
<dbReference type="PANTHER" id="PTHR11014">
    <property type="entry name" value="PEPTIDASE M20 FAMILY MEMBER"/>
    <property type="match status" value="1"/>
</dbReference>
<proteinExistence type="predicted"/>
<evidence type="ECO:0000259" key="2">
    <source>
        <dbReference type="Pfam" id="PF07687"/>
    </source>
</evidence>
<keyword evidence="1" id="KW-0378">Hydrolase</keyword>
<dbReference type="PANTHER" id="PTHR11014:SF63">
    <property type="entry name" value="METALLOPEPTIDASE, PUTATIVE (AFU_ORTHOLOGUE AFUA_6G09600)-RELATED"/>
    <property type="match status" value="1"/>
</dbReference>
<organism evidence="3">
    <name type="scientific">marine metagenome</name>
    <dbReference type="NCBI Taxonomy" id="408172"/>
    <lineage>
        <taxon>unclassified sequences</taxon>
        <taxon>metagenomes</taxon>
        <taxon>ecological metagenomes</taxon>
    </lineage>
</organism>
<dbReference type="Gene3D" id="3.40.630.10">
    <property type="entry name" value="Zn peptidases"/>
    <property type="match status" value="1"/>
</dbReference>
<dbReference type="Pfam" id="PF01546">
    <property type="entry name" value="Peptidase_M20"/>
    <property type="match status" value="1"/>
</dbReference>
<dbReference type="CDD" id="cd05666">
    <property type="entry name" value="M20_Acy1-like"/>
    <property type="match status" value="1"/>
</dbReference>
<protein>
    <recommendedName>
        <fullName evidence="2">Peptidase M20 dimerisation domain-containing protein</fullName>
    </recommendedName>
</protein>
<dbReference type="Pfam" id="PF07687">
    <property type="entry name" value="M20_dimer"/>
    <property type="match status" value="1"/>
</dbReference>
<gene>
    <name evidence="3" type="ORF">METZ01_LOCUS56778</name>
</gene>
<evidence type="ECO:0000313" key="3">
    <source>
        <dbReference type="EMBL" id="SVA03924.1"/>
    </source>
</evidence>
<dbReference type="AlphaFoldDB" id="A0A381SKG0"/>
<name>A0A381SKG0_9ZZZZ</name>
<evidence type="ECO:0000256" key="1">
    <source>
        <dbReference type="ARBA" id="ARBA00022801"/>
    </source>
</evidence>
<dbReference type="Gene3D" id="3.30.70.360">
    <property type="match status" value="1"/>
</dbReference>
<sequence length="381" mass="42484">MQDEMKTWRQELHRIPEIGLEEYKTSSYIKEKLKKWGIEYKDGYSNTGIVAWVRGTKGNSDKSIGLRADFDALPMTERNNFKHKSTNKGMMHACGHDGHTSMLLGAAKYLSENPDFDGTVHFIFQPGEEGFGGGEKMIQDGLFQDFKIDEVYALHNWPGLKLGQFGVSTGPMMAAVDEFDIVVKGKGGHAAMPDLAVDPVIIASQIINSLQTIISRITNPVDKALISVTKIHGGSAYNVIDDEVKLGGTVRTFKNETRDLIEKKINDTAKGIAIANGGEAEIQYYRKYPATINSKNESIFAGNVAKELVGEKNVITEVEPSMGGEDFSYLLNEKPGSYLYIGQNDNYHNAHLHTTQYDFNDNLLPLGVNYWIELVKKFFQK</sequence>
<dbReference type="GO" id="GO:0016787">
    <property type="term" value="F:hydrolase activity"/>
    <property type="evidence" value="ECO:0007669"/>
    <property type="project" value="UniProtKB-KW"/>
</dbReference>
<dbReference type="InterPro" id="IPR002933">
    <property type="entry name" value="Peptidase_M20"/>
</dbReference>
<dbReference type="NCBIfam" id="TIGR01891">
    <property type="entry name" value="amidohydrolases"/>
    <property type="match status" value="1"/>
</dbReference>
<dbReference type="FunFam" id="3.30.70.360:FF:000001">
    <property type="entry name" value="N-acetyldiaminopimelate deacetylase"/>
    <property type="match status" value="1"/>
</dbReference>